<evidence type="ECO:0000313" key="1">
    <source>
        <dbReference type="EMBL" id="JAI04507.1"/>
    </source>
</evidence>
<reference evidence="1" key="1">
    <citation type="submission" date="2014-11" db="EMBL/GenBank/DDBJ databases">
        <authorList>
            <person name="Amaro Gonzalez C."/>
        </authorList>
    </citation>
    <scope>NUCLEOTIDE SEQUENCE</scope>
</reference>
<accession>A0A0E9XPZ8</accession>
<sequence>MFDQITKPLHHVCMLCILSCSHTIPCLKEQQAICVNEQVYLIRWPLSVYTYFK</sequence>
<organism evidence="1">
    <name type="scientific">Anguilla anguilla</name>
    <name type="common">European freshwater eel</name>
    <name type="synonym">Muraena anguilla</name>
    <dbReference type="NCBI Taxonomy" id="7936"/>
    <lineage>
        <taxon>Eukaryota</taxon>
        <taxon>Metazoa</taxon>
        <taxon>Chordata</taxon>
        <taxon>Craniata</taxon>
        <taxon>Vertebrata</taxon>
        <taxon>Euteleostomi</taxon>
        <taxon>Actinopterygii</taxon>
        <taxon>Neopterygii</taxon>
        <taxon>Teleostei</taxon>
        <taxon>Anguilliformes</taxon>
        <taxon>Anguillidae</taxon>
        <taxon>Anguilla</taxon>
    </lineage>
</organism>
<proteinExistence type="predicted"/>
<dbReference type="EMBL" id="GBXM01004071">
    <property type="protein sequence ID" value="JAI04507.1"/>
    <property type="molecule type" value="Transcribed_RNA"/>
</dbReference>
<protein>
    <submittedName>
        <fullName evidence="1">Uncharacterized protein</fullName>
    </submittedName>
</protein>
<name>A0A0E9XPZ8_ANGAN</name>
<dbReference type="AlphaFoldDB" id="A0A0E9XPZ8"/>
<reference evidence="1" key="2">
    <citation type="journal article" date="2015" name="Fish Shellfish Immunol.">
        <title>Early steps in the European eel (Anguilla anguilla)-Vibrio vulnificus interaction in the gills: Role of the RtxA13 toxin.</title>
        <authorList>
            <person name="Callol A."/>
            <person name="Pajuelo D."/>
            <person name="Ebbesson L."/>
            <person name="Teles M."/>
            <person name="MacKenzie S."/>
            <person name="Amaro C."/>
        </authorList>
    </citation>
    <scope>NUCLEOTIDE SEQUENCE</scope>
</reference>